<name>A0A1N7SJ64_9BURK</name>
<gene>
    <name evidence="2" type="ORF">BN2476_570013</name>
</gene>
<evidence type="ECO:0000313" key="3">
    <source>
        <dbReference type="Proteomes" id="UP000195569"/>
    </source>
</evidence>
<dbReference type="Gene3D" id="3.90.930.1">
    <property type="match status" value="2"/>
</dbReference>
<dbReference type="AlphaFoldDB" id="A0A1N7SJ64"/>
<proteinExistence type="predicted"/>
<dbReference type="EMBL" id="CYGY02000057">
    <property type="protein sequence ID" value="SIT47414.1"/>
    <property type="molecule type" value="Genomic_DNA"/>
</dbReference>
<evidence type="ECO:0000256" key="1">
    <source>
        <dbReference type="SAM" id="MobiDB-lite"/>
    </source>
</evidence>
<feature type="compositionally biased region" description="Pro residues" evidence="1">
    <location>
        <begin position="1113"/>
        <end position="1151"/>
    </location>
</feature>
<reference evidence="2" key="1">
    <citation type="submission" date="2016-12" db="EMBL/GenBank/DDBJ databases">
        <authorList>
            <person name="Moulin L."/>
        </authorList>
    </citation>
    <scope>NUCLEOTIDE SEQUENCE [LARGE SCALE GENOMIC DNA]</scope>
    <source>
        <strain evidence="2">STM 7183</strain>
    </source>
</reference>
<sequence length="1252" mass="133771">MLADAAEGYADAGVWGAMKSAISDIEGYLATGAFLDSTVGEALTAALVALDTPAGIPAVALTSLAIIGGYVVNKMVGAGLDYVANTRGVANEDGQLVFPDGTVQTILRNGDTQYVFSNGVTYVVHADGTSSATLNGDTYHYDEAENVTGSSFSNGFKADFDTEGANAILTDTNGITTDLRVSRASDGSSTVYVSGSGTATSIALNVDSNGQVTVSDNGDQYKFSLATDSAGDMDVLVNNVDSGASYDELMAADGGVVSTRYNADGSTTIFNESASGIITSIQNFDVGGNETGSLQMTYNSNDQLTGETVLANGLRTDMLAFDPNSGFETKDTSYFVGTNQVSGSIIYTNGVKSSEIDYYRSGLESDQKFFDNEGNLSGEAVFNQHLEQTDYLVFNTSTGELEQDREIDPNTHKQTETLLYQDGVEVGVADYATGSDGKLYQSDYKSIDSQTGNMSSEIFLDESGNRIGYEAFDTQTSKLTGEADFVDGQQVDYKFIDEQSGNVSGENVLDNRGNRIEHKVFDVGTGDMTQDTLYDASSGDPLVSYVYQNNQKVGQADYADGNEIEYQVIDPTRGDMTEDEIRDPASGIWTQYDFYQNNELTQERNYNAATGALMDYVNYNDGTKTDQIDFVNNNEVDHQYFTNDVLTSEAFYNSKLQQTGYATYDPTSGDMTEDEIRDPNSGIWTQLDFYQNNELTQERDFNTVTGALMDYVNYNAGTRTDQIDFVNNNEVDRQYFTNDVLTSEAFFNSRLQQTGYATYDPTSGDMTENEIRDPNSGIWTQLDFYQNNQLTQERDFNTVTGALIDYVDYSNGTKTNQIDFVNNSEVDCQYFTNGVRTSEAFFNSQLQQTGYALYDPASGDMTENEIRDPASGVWTQYDFYQNNELTQERDYNATTGALVDYVSFSNGTKTDEYTFDASTGVQTAALHYSDGELSTEATFADVDGAAVQNGYFSFNQQQQVTGQATFDANGQQNGYIGVDPSTEVVTSVASVQNGVQTGAIFYNDDPNNHYITEIVVGNGPGLASGWATFDSTGKCTEFSGGSDFIKNLLTSISVMNLDGVVQAGGEAAGAATQDAIAGLVGVPLPDLSDVGNIDPDAITDSVDGFVGAGGLPTPSPAPDPSSDPDPDPSSVPDPSPAPPSDPMPAPPPEPDPVGATRSPGVMLGSSTPVSTAVASAQATGAVSATHSVTASTQQDALAAQLSSCGNDASAVMPLADPVLTQMIQAMASYDVPVGVLLTPTGLATNQPQLLAA</sequence>
<evidence type="ECO:0000313" key="2">
    <source>
        <dbReference type="EMBL" id="SIT47414.1"/>
    </source>
</evidence>
<organism evidence="2 3">
    <name type="scientific">Paraburkholderia piptadeniae</name>
    <dbReference type="NCBI Taxonomy" id="1701573"/>
    <lineage>
        <taxon>Bacteria</taxon>
        <taxon>Pseudomonadati</taxon>
        <taxon>Pseudomonadota</taxon>
        <taxon>Betaproteobacteria</taxon>
        <taxon>Burkholderiales</taxon>
        <taxon>Burkholderiaceae</taxon>
        <taxon>Paraburkholderia</taxon>
    </lineage>
</organism>
<keyword evidence="3" id="KW-1185">Reference proteome</keyword>
<dbReference type="Proteomes" id="UP000195569">
    <property type="component" value="Unassembled WGS sequence"/>
</dbReference>
<feature type="region of interest" description="Disordered" evidence="1">
    <location>
        <begin position="1093"/>
        <end position="1167"/>
    </location>
</feature>
<comment type="caution">
    <text evidence="2">The sequence shown here is derived from an EMBL/GenBank/DDBJ whole genome shotgun (WGS) entry which is preliminary data.</text>
</comment>
<accession>A0A1N7SJ64</accession>
<protein>
    <submittedName>
        <fullName evidence="2">Uncharacterized protein</fullName>
    </submittedName>
</protein>